<accession>B8EHZ8</accession>
<name>B8EHZ8_METSB</name>
<dbReference type="EMBL" id="CP001280">
    <property type="protein sequence ID" value="ACK50480.1"/>
    <property type="molecule type" value="Genomic_DNA"/>
</dbReference>
<dbReference type="OrthoDB" id="9771966at2"/>
<dbReference type="HOGENOM" id="CLU_723226_0_0_5"/>
<evidence type="ECO:0000313" key="1">
    <source>
        <dbReference type="EMBL" id="ACK50480.1"/>
    </source>
</evidence>
<reference evidence="1 2" key="1">
    <citation type="journal article" date="2010" name="J. Bacteriol.">
        <title>Complete genome sequence of the aerobic facultative methanotroph Methylocella silvestris BL2.</title>
        <authorList>
            <person name="Chen Y."/>
            <person name="Crombie A."/>
            <person name="Rahman M.T."/>
            <person name="Dedysh S.N."/>
            <person name="Liesack W."/>
            <person name="Stott M.B."/>
            <person name="Alam M."/>
            <person name="Theisen A.R."/>
            <person name="Murrell J.C."/>
            <person name="Dunfield P.F."/>
        </authorList>
    </citation>
    <scope>NUCLEOTIDE SEQUENCE [LARGE SCALE GENOMIC DNA]</scope>
    <source>
        <strain evidence="2">DSM 15510 / CIP 108128 / LMG 27833 / NCIMB 13906 / BL2</strain>
    </source>
</reference>
<dbReference type="Proteomes" id="UP000002257">
    <property type="component" value="Chromosome"/>
</dbReference>
<organism evidence="1 2">
    <name type="scientific">Methylocella silvestris (strain DSM 15510 / CIP 108128 / LMG 27833 / NCIMB 13906 / BL2)</name>
    <dbReference type="NCBI Taxonomy" id="395965"/>
    <lineage>
        <taxon>Bacteria</taxon>
        <taxon>Pseudomonadati</taxon>
        <taxon>Pseudomonadota</taxon>
        <taxon>Alphaproteobacteria</taxon>
        <taxon>Hyphomicrobiales</taxon>
        <taxon>Beijerinckiaceae</taxon>
        <taxon>Methylocella</taxon>
    </lineage>
</organism>
<dbReference type="STRING" id="395965.Msil_1530"/>
<keyword evidence="2" id="KW-1185">Reference proteome</keyword>
<dbReference type="KEGG" id="msl:Msil_1530"/>
<dbReference type="AlphaFoldDB" id="B8EHZ8"/>
<protein>
    <submittedName>
        <fullName evidence="1">Uncharacterized protein</fullName>
    </submittedName>
</protein>
<sequence>MTADNFKDHPTTVMKVVLRHLFPFAMRSFDADGAFPRPNWSPRKLPPGGDRPEIDFEIKALLSVAARPTARSAEQLLEIVERNWPNSQPRDIDFKSALACPYWRARWNIAYSAAVAQEAVQIRRTHDDRLMKQKKAIKAAADSQQALLDGFEVAAFAPVLPIGFDQPDIASASSIVSKVGQLEEYVKKSLEAIEQLQRLADAERVRFFTPNISDRALWLQTFIEGTGHLWNFLTGETPKLSSKAFVKFVQQSIASLPAPYQFEDIIDWKIRQATERVNGAPKSQGRPYWDRFDRLSAGYKPPDPWPSDEEIREAITVYRKLNLDWRSEIKSIYEDAVSDDRLKQDAGMYILSRLHSIGDKEVSGYIKALRPDNMDPEAFEVI</sequence>
<dbReference type="RefSeq" id="WP_012590550.1">
    <property type="nucleotide sequence ID" value="NC_011666.1"/>
</dbReference>
<gene>
    <name evidence="1" type="ordered locus">Msil_1530</name>
</gene>
<evidence type="ECO:0000313" key="2">
    <source>
        <dbReference type="Proteomes" id="UP000002257"/>
    </source>
</evidence>
<proteinExistence type="predicted"/>